<evidence type="ECO:0000256" key="1">
    <source>
        <dbReference type="ARBA" id="ARBA00010876"/>
    </source>
</evidence>
<dbReference type="EC" id="5.4.99.-" evidence="4"/>
<evidence type="ECO:0000256" key="3">
    <source>
        <dbReference type="PIRSR" id="PIRSR606225-1"/>
    </source>
</evidence>
<dbReference type="InterPro" id="IPR006224">
    <property type="entry name" value="PsdUridine_synth_RluA-like_CS"/>
</dbReference>
<dbReference type="CDD" id="cd02869">
    <property type="entry name" value="PseudoU_synth_RluA_like"/>
    <property type="match status" value="1"/>
</dbReference>
<dbReference type="Pfam" id="PF00849">
    <property type="entry name" value="PseudoU_synth_2"/>
    <property type="match status" value="1"/>
</dbReference>
<feature type="domain" description="Pseudouridine synthase RsuA/RluA-like" evidence="5">
    <location>
        <begin position="15"/>
        <end position="169"/>
    </location>
</feature>
<dbReference type="PANTHER" id="PTHR21600:SF83">
    <property type="entry name" value="PSEUDOURIDYLATE SYNTHASE RPUSD4, MITOCHONDRIAL"/>
    <property type="match status" value="1"/>
</dbReference>
<reference evidence="6" key="1">
    <citation type="journal article" date="2020" name="mSystems">
        <title>Genome- and Community-Level Interaction Insights into Carbon Utilization and Element Cycling Functions of Hydrothermarchaeota in Hydrothermal Sediment.</title>
        <authorList>
            <person name="Zhou Z."/>
            <person name="Liu Y."/>
            <person name="Xu W."/>
            <person name="Pan J."/>
            <person name="Luo Z.H."/>
            <person name="Li M."/>
        </authorList>
    </citation>
    <scope>NUCLEOTIDE SEQUENCE [LARGE SCALE GENOMIC DNA]</scope>
    <source>
        <strain evidence="6">SpSt-81</strain>
    </source>
</reference>
<dbReference type="PROSITE" id="PS01129">
    <property type="entry name" value="PSI_RLU"/>
    <property type="match status" value="1"/>
</dbReference>
<keyword evidence="2 4" id="KW-0413">Isomerase</keyword>
<sequence length="235" mass="27163">MADFLNLDILFEDNHLLVLNKPAGILVQGDITGKKTLLQAAKEYIKIKYKKPGNVFLAIVHRLDKPVSGVIVFARNSKSAGRLSEAFRERKVEKIYLALVKGIFREKSGILKDYIHWEEPEKKAKIVSDGSLGKEALTFYEVIDEDKNMSLVKLIPYTGRKHQLRVQLSKIGHPILGDEKYGGGKIFKDKIFLHCYKLTLLHPVKKENMDFKAKFPDFWKDFWRYDINKEIPYPL</sequence>
<dbReference type="GO" id="GO:0003723">
    <property type="term" value="F:RNA binding"/>
    <property type="evidence" value="ECO:0007669"/>
    <property type="project" value="InterPro"/>
</dbReference>
<gene>
    <name evidence="6" type="ORF">ENW00_07515</name>
</gene>
<dbReference type="PANTHER" id="PTHR21600">
    <property type="entry name" value="MITOCHONDRIAL RNA PSEUDOURIDINE SYNTHASE"/>
    <property type="match status" value="1"/>
</dbReference>
<evidence type="ECO:0000256" key="4">
    <source>
        <dbReference type="RuleBase" id="RU362028"/>
    </source>
</evidence>
<dbReference type="GO" id="GO:0140098">
    <property type="term" value="F:catalytic activity, acting on RNA"/>
    <property type="evidence" value="ECO:0007669"/>
    <property type="project" value="UniProtKB-ARBA"/>
</dbReference>
<organism evidence="6">
    <name type="scientific">Dictyoglomus thermophilum</name>
    <dbReference type="NCBI Taxonomy" id="14"/>
    <lineage>
        <taxon>Bacteria</taxon>
        <taxon>Pseudomonadati</taxon>
        <taxon>Dictyoglomota</taxon>
        <taxon>Dictyoglomia</taxon>
        <taxon>Dictyoglomales</taxon>
        <taxon>Dictyoglomaceae</taxon>
        <taxon>Dictyoglomus</taxon>
    </lineage>
</organism>
<dbReference type="NCBIfam" id="TIGR00005">
    <property type="entry name" value="rluA_subfam"/>
    <property type="match status" value="1"/>
</dbReference>
<protein>
    <recommendedName>
        <fullName evidence="4">Pseudouridine synthase</fullName>
        <ecNumber evidence="4">5.4.99.-</ecNumber>
    </recommendedName>
</protein>
<comment type="catalytic activity">
    <reaction evidence="4">
        <text>a uridine in RNA = a pseudouridine in RNA</text>
        <dbReference type="Rhea" id="RHEA:48348"/>
        <dbReference type="Rhea" id="RHEA-COMP:12068"/>
        <dbReference type="Rhea" id="RHEA-COMP:12069"/>
        <dbReference type="ChEBI" id="CHEBI:65314"/>
        <dbReference type="ChEBI" id="CHEBI:65315"/>
    </reaction>
</comment>
<evidence type="ECO:0000313" key="6">
    <source>
        <dbReference type="EMBL" id="HFX13973.1"/>
    </source>
</evidence>
<proteinExistence type="inferred from homology"/>
<name>A0A7C3MK46_DICTH</name>
<comment type="function">
    <text evidence="4">Responsible for synthesis of pseudouridine from uracil.</text>
</comment>
<dbReference type="InterPro" id="IPR020103">
    <property type="entry name" value="PsdUridine_synth_cat_dom_sf"/>
</dbReference>
<feature type="active site" evidence="3">
    <location>
        <position position="64"/>
    </location>
</feature>
<dbReference type="InterPro" id="IPR050188">
    <property type="entry name" value="RluA_PseudoU_synthase"/>
</dbReference>
<comment type="similarity">
    <text evidence="1 4">Belongs to the pseudouridine synthase RluA family.</text>
</comment>
<dbReference type="GO" id="GO:0009982">
    <property type="term" value="F:pseudouridine synthase activity"/>
    <property type="evidence" value="ECO:0007669"/>
    <property type="project" value="InterPro"/>
</dbReference>
<dbReference type="AlphaFoldDB" id="A0A7C3MK46"/>
<dbReference type="GO" id="GO:0006396">
    <property type="term" value="P:RNA processing"/>
    <property type="evidence" value="ECO:0007669"/>
    <property type="project" value="UniProtKB-ARBA"/>
</dbReference>
<dbReference type="InterPro" id="IPR006225">
    <property type="entry name" value="PsdUridine_synth_RluC/D"/>
</dbReference>
<dbReference type="GO" id="GO:0001522">
    <property type="term" value="P:pseudouridine synthesis"/>
    <property type="evidence" value="ECO:0007669"/>
    <property type="project" value="InterPro"/>
</dbReference>
<evidence type="ECO:0000256" key="2">
    <source>
        <dbReference type="ARBA" id="ARBA00023235"/>
    </source>
</evidence>
<evidence type="ECO:0000259" key="5">
    <source>
        <dbReference type="Pfam" id="PF00849"/>
    </source>
</evidence>
<accession>A0A7C3MK46</accession>
<dbReference type="InterPro" id="IPR006145">
    <property type="entry name" value="PsdUridine_synth_RsuA/RluA"/>
</dbReference>
<dbReference type="SUPFAM" id="SSF55120">
    <property type="entry name" value="Pseudouridine synthase"/>
    <property type="match status" value="1"/>
</dbReference>
<dbReference type="EMBL" id="DTIN01000032">
    <property type="protein sequence ID" value="HFX13973.1"/>
    <property type="molecule type" value="Genomic_DNA"/>
</dbReference>
<dbReference type="Gene3D" id="3.30.2350.10">
    <property type="entry name" value="Pseudouridine synthase"/>
    <property type="match status" value="1"/>
</dbReference>
<comment type="caution">
    <text evidence="6">The sequence shown here is derived from an EMBL/GenBank/DDBJ whole genome shotgun (WGS) entry which is preliminary data.</text>
</comment>